<dbReference type="AlphaFoldDB" id="A0A6C0BII2"/>
<keyword evidence="1" id="KW-0472">Membrane</keyword>
<proteinExistence type="predicted"/>
<organism evidence="2">
    <name type="scientific">viral metagenome</name>
    <dbReference type="NCBI Taxonomy" id="1070528"/>
    <lineage>
        <taxon>unclassified sequences</taxon>
        <taxon>metagenomes</taxon>
        <taxon>organismal metagenomes</taxon>
    </lineage>
</organism>
<accession>A0A6C0BII2</accession>
<feature type="transmembrane region" description="Helical" evidence="1">
    <location>
        <begin position="6"/>
        <end position="25"/>
    </location>
</feature>
<sequence length="47" mass="5431">MFDKLWAWIMGIITYLAALFGLNRATTVTEQMEQKEEVPESAEPENQ</sequence>
<name>A0A6C0BII2_9ZZZZ</name>
<evidence type="ECO:0000313" key="2">
    <source>
        <dbReference type="EMBL" id="QHS91143.1"/>
    </source>
</evidence>
<protein>
    <submittedName>
        <fullName evidence="2">Uncharacterized protein</fullName>
    </submittedName>
</protein>
<keyword evidence="1" id="KW-1133">Transmembrane helix</keyword>
<evidence type="ECO:0000256" key="1">
    <source>
        <dbReference type="SAM" id="Phobius"/>
    </source>
</evidence>
<reference evidence="2" key="1">
    <citation type="journal article" date="2020" name="Nature">
        <title>Giant virus diversity and host interactions through global metagenomics.</title>
        <authorList>
            <person name="Schulz F."/>
            <person name="Roux S."/>
            <person name="Paez-Espino D."/>
            <person name="Jungbluth S."/>
            <person name="Walsh D.A."/>
            <person name="Denef V.J."/>
            <person name="McMahon K.D."/>
            <person name="Konstantinidis K.T."/>
            <person name="Eloe-Fadrosh E.A."/>
            <person name="Kyrpides N.C."/>
            <person name="Woyke T."/>
        </authorList>
    </citation>
    <scope>NUCLEOTIDE SEQUENCE</scope>
    <source>
        <strain evidence="2">GVMAG-M-3300013004-44</strain>
    </source>
</reference>
<dbReference type="EMBL" id="MN739155">
    <property type="protein sequence ID" value="QHS91143.1"/>
    <property type="molecule type" value="Genomic_DNA"/>
</dbReference>
<keyword evidence="1" id="KW-0812">Transmembrane</keyword>